<dbReference type="Proteomes" id="UP001207930">
    <property type="component" value="Unassembled WGS sequence"/>
</dbReference>
<accession>A0ABT3FVC6</accession>
<dbReference type="NCBIfam" id="NF033679">
    <property type="entry name" value="DNRLRE_dom"/>
    <property type="match status" value="1"/>
</dbReference>
<dbReference type="Gene3D" id="2.60.120.970">
    <property type="match status" value="1"/>
</dbReference>
<name>A0ABT3FVC6_9BACT</name>
<dbReference type="EMBL" id="JAPDDS010000019">
    <property type="protein sequence ID" value="MCW1887548.1"/>
    <property type="molecule type" value="Genomic_DNA"/>
</dbReference>
<proteinExistence type="predicted"/>
<gene>
    <name evidence="5" type="ORF">OKA04_22620</name>
</gene>
<comment type="caution">
    <text evidence="5">The sequence shown here is derived from an EMBL/GenBank/DDBJ whole genome shotgun (WGS) entry which is preliminary data.</text>
</comment>
<evidence type="ECO:0000313" key="6">
    <source>
        <dbReference type="Proteomes" id="UP001207930"/>
    </source>
</evidence>
<protein>
    <submittedName>
        <fullName evidence="5">DNRLRE domain-containing protein</fullName>
    </submittedName>
</protein>
<evidence type="ECO:0000256" key="1">
    <source>
        <dbReference type="ARBA" id="ARBA00004613"/>
    </source>
</evidence>
<sequence length="288" mass="31074">MKFLVVASFILAGQMASRGESVTLTPVKDRDVYQGTGNPTGSDFSLGVSASLALGGGHSQKSVIQFDVGSASIGMAEAEIGSATLRLYVMSPEVYPYEQNIGGDVLISYQMQTWTEASLRWSTFSRGDSIGTLKLIGDRPYNDGRGTTIYEINTWVEVDVTAAVKEWTSGRKTNHGFLLEPDEVNTPYLSAAFADSITGWKPELVITRAEPPAAFKLLSWERGVGKVTLTWSSVPGRRYAIEESVDLVAWNSIGEFTASATTTTGEATTDAGGGDRAFYRVNEILTQP</sequence>
<dbReference type="Pfam" id="PF24517">
    <property type="entry name" value="CBM96"/>
    <property type="match status" value="1"/>
</dbReference>
<organism evidence="5 6">
    <name type="scientific">Luteolibacter flavescens</name>
    <dbReference type="NCBI Taxonomy" id="1859460"/>
    <lineage>
        <taxon>Bacteria</taxon>
        <taxon>Pseudomonadati</taxon>
        <taxon>Verrucomicrobiota</taxon>
        <taxon>Verrucomicrobiia</taxon>
        <taxon>Verrucomicrobiales</taxon>
        <taxon>Verrucomicrobiaceae</taxon>
        <taxon>Luteolibacter</taxon>
    </lineage>
</organism>
<keyword evidence="3" id="KW-0732">Signal</keyword>
<evidence type="ECO:0000259" key="4">
    <source>
        <dbReference type="Pfam" id="PF24517"/>
    </source>
</evidence>
<keyword evidence="6" id="KW-1185">Reference proteome</keyword>
<feature type="domain" description="Carbohydrate-binding module family 96" evidence="4">
    <location>
        <begin position="22"/>
        <end position="207"/>
    </location>
</feature>
<reference evidence="5 6" key="1">
    <citation type="submission" date="2022-10" db="EMBL/GenBank/DDBJ databases">
        <title>Luteolibacter flavescens strain MCCC 1K03193, whole genome shotgun sequencing project.</title>
        <authorList>
            <person name="Zhao G."/>
            <person name="Shen L."/>
        </authorList>
    </citation>
    <scope>NUCLEOTIDE SEQUENCE [LARGE SCALE GENOMIC DNA]</scope>
    <source>
        <strain evidence="5 6">MCCC 1K03193</strain>
    </source>
</reference>
<keyword evidence="2" id="KW-0964">Secreted</keyword>
<evidence type="ECO:0000256" key="3">
    <source>
        <dbReference type="ARBA" id="ARBA00022729"/>
    </source>
</evidence>
<evidence type="ECO:0000256" key="2">
    <source>
        <dbReference type="ARBA" id="ARBA00022525"/>
    </source>
</evidence>
<evidence type="ECO:0000313" key="5">
    <source>
        <dbReference type="EMBL" id="MCW1887548.1"/>
    </source>
</evidence>
<dbReference type="InterPro" id="IPR055372">
    <property type="entry name" value="CBM96"/>
</dbReference>
<comment type="subcellular location">
    <subcellularLocation>
        <location evidence="1">Secreted</location>
    </subcellularLocation>
</comment>
<dbReference type="RefSeq" id="WP_264503503.1">
    <property type="nucleotide sequence ID" value="NZ_JAPDDS010000019.1"/>
</dbReference>